<dbReference type="FunFam" id="3.40.50.300:FF:000665">
    <property type="entry name" value="ABC transporter A family member 2"/>
    <property type="match status" value="2"/>
</dbReference>
<dbReference type="SMART" id="SM00382">
    <property type="entry name" value="AAA"/>
    <property type="match status" value="2"/>
</dbReference>
<gene>
    <name evidence="12" type="ORF">PROFUN_11232</name>
</gene>
<evidence type="ECO:0000313" key="12">
    <source>
        <dbReference type="EMBL" id="PRP80817.1"/>
    </source>
</evidence>
<evidence type="ECO:0000256" key="4">
    <source>
        <dbReference type="ARBA" id="ARBA00022692"/>
    </source>
</evidence>
<evidence type="ECO:0000256" key="7">
    <source>
        <dbReference type="ARBA" id="ARBA00022989"/>
    </source>
</evidence>
<feature type="transmembrane region" description="Helical" evidence="10">
    <location>
        <begin position="47"/>
        <end position="66"/>
    </location>
</feature>
<dbReference type="STRING" id="1890364.A0A2P6NA44"/>
<dbReference type="GO" id="GO:0016020">
    <property type="term" value="C:membrane"/>
    <property type="evidence" value="ECO:0007669"/>
    <property type="project" value="UniProtKB-SubCell"/>
</dbReference>
<feature type="compositionally biased region" description="Basic and acidic residues" evidence="9">
    <location>
        <begin position="1789"/>
        <end position="1798"/>
    </location>
</feature>
<dbReference type="Pfam" id="PF23321">
    <property type="entry name" value="R1_ABCA1"/>
    <property type="match status" value="1"/>
</dbReference>
<keyword evidence="5" id="KW-0547">Nucleotide-binding</keyword>
<feature type="transmembrane region" description="Helical" evidence="10">
    <location>
        <begin position="374"/>
        <end position="397"/>
    </location>
</feature>
<feature type="transmembrane region" description="Helical" evidence="10">
    <location>
        <begin position="1206"/>
        <end position="1227"/>
    </location>
</feature>
<keyword evidence="8 10" id="KW-0472">Membrane</keyword>
<dbReference type="PROSITE" id="PS50893">
    <property type="entry name" value="ABC_TRANSPORTER_2"/>
    <property type="match status" value="2"/>
</dbReference>
<feature type="transmembrane region" description="Helical" evidence="10">
    <location>
        <begin position="1233"/>
        <end position="1252"/>
    </location>
</feature>
<feature type="transmembrane region" description="Helical" evidence="10">
    <location>
        <begin position="240"/>
        <end position="259"/>
    </location>
</feature>
<dbReference type="SUPFAM" id="SSF52540">
    <property type="entry name" value="P-loop containing nucleoside triphosphate hydrolases"/>
    <property type="match status" value="2"/>
</dbReference>
<feature type="region of interest" description="Disordered" evidence="9">
    <location>
        <begin position="1721"/>
        <end position="1798"/>
    </location>
</feature>
<feature type="compositionally biased region" description="Basic and acidic residues" evidence="9">
    <location>
        <begin position="1758"/>
        <end position="1767"/>
    </location>
</feature>
<keyword evidence="3" id="KW-0813">Transport</keyword>
<dbReference type="GO" id="GO:0005524">
    <property type="term" value="F:ATP binding"/>
    <property type="evidence" value="ECO:0007669"/>
    <property type="project" value="UniProtKB-KW"/>
</dbReference>
<evidence type="ECO:0000256" key="6">
    <source>
        <dbReference type="ARBA" id="ARBA00022840"/>
    </source>
</evidence>
<dbReference type="GO" id="GO:0016887">
    <property type="term" value="F:ATP hydrolysis activity"/>
    <property type="evidence" value="ECO:0007669"/>
    <property type="project" value="InterPro"/>
</dbReference>
<evidence type="ECO:0000256" key="5">
    <source>
        <dbReference type="ARBA" id="ARBA00022741"/>
    </source>
</evidence>
<dbReference type="InterPro" id="IPR056264">
    <property type="entry name" value="R2_ABCA1-4-like"/>
</dbReference>
<feature type="transmembrane region" description="Helical" evidence="10">
    <location>
        <begin position="348"/>
        <end position="368"/>
    </location>
</feature>
<dbReference type="PANTHER" id="PTHR19229">
    <property type="entry name" value="ATP-BINDING CASSETTE TRANSPORTER SUBFAMILY A ABCA"/>
    <property type="match status" value="1"/>
</dbReference>
<accession>A0A2P6NA44</accession>
<sequence length="1798" mass="201557">MKKAVSVSVDLTPCAHHMAGWKKWSKQVRLLLWKGYLLSIRNRKATFVQFIAPLFLVFLLFLLQVGNNTNRLDPELVQRVPAPTPFSPGAIPPCTSVYGSCYDFIYSPAGDADVEAVVDLIRQNNNPPIPINSVRGFANSTEMDDYIYNHQNTTQGGYLFFFNVTQRTYDYVLQLNQSDAYVYDYQIPHQIQVGLPLQYAVERAIYEHVTSGNATIDYSVCHFPHPQITIISIITQQGPLWFFAAIMFNIVFGLSMIVTEKENKLRSIMQIMGLYDSAYWFAWFVNLFVYVTISVFVLIVSGCIFQFNFFLKNNFGLYFLLMELFGISMVTLTFLVSTFVKRASDSTLVGFGIFIGGLFLQFGGAAIFQQAPRGLQILFCFFSPSVFQIGLSNLGAVTTKSDDLGLRWSDRDTLFQNLSFNQAYGWLILDSLLYLIFALYLDNVLPNAYGTKRPLHYFMTRSYWNGKARPTTDRKRFDHQVLCDHDLEAMDEDVKQERRSITDNECEAAVVIDRLVKIYSGSEKMKNFLPCLSSAPPHVAVKELCLQVQSDTLLCLLGPNGAGKTTTMHMLCGFHDATGGDAKIFGNSIVDNIKAVQSIMGLCPQFDILWNELTAEEHLHLFASLRGISDDRVEEEVTRLLESVSLQEVRRQRSSGFSGGMKRRLSVAISLIGDPKIVFLDEPTTGMDPVSRRQVWDVIERAKKGKVIVLTTHSMEEADILGDRIAIMAKGQLQCVGTSLRLKQKFGAGYRINIGTLPSKTKEVVEFFSSHIEGCQVSGAIVSGYVTFVVPRSSTQQLVPFFRTLEAHKTELGIHDLQLGLTTLEEVFLSIAESSELKEIATNTVHPEEEKYETAPMNSRQHHVAQFKALLKNVITLQWRQKGTALIQLGAPPLFIVVMIIFQLILDRIVTITQLPDTPYGITYPPYQLLTKPNAQFNLDDTNPYIRYLQHNGTQIFYSAEPGVTVGNYSSQVGTLGRVHVPIYNETIPTRFLRLNFDGTVITPFSTVNTLAAPIFNMSVNFVQFPDPDTMEKEMYTIYTDAPIVSSAYHFSSLDYLNQVFTFTAYYNYSTTAGDDLPFIINRISDSIARGLNKGDRFSMINRGIRTFPIRESEFGRLDIIAVGSPLLTILVLQQLLPVFISNIVSEKESKTTEVMSMMGLKMPIYWIVQYLWDYLLYICVVTLYVVAGLAIGFNYMRENAFGSYAILYLVWGHVLIAMSFLASVFVSSSRASLVAGYFYVIAAAIVSQILIQTSLGNVSTVPSSLSNGISVIPPFALYRGLHYLSVMVQYGNTGYKMSDINRPEVNLGTVYAFLVGQWVILMVLWLYLQQVVPSVWGVAKHPLWFLKRRGRDRTHEAISLLSEDSQLAPDIAEAKKKAFQADTNHSYGIRVCDLQKTYPSIDGNPPKYAVKGVSFAVPKSSCLGVLGHNGAGKTTTLSMLIGLFPPTGGTAIIDGYDLKDDLREIRSIMGVCPQYDVLWPTLSGKEHLVFYGIIKGLEGRRLDLSVKDALKRVGLWHVRNRPSSKYSGGMRRRLSVAIAVLGEPKVIYLDEPSTGLDPASRQELWSVIHHAKKNASVILTTHSMEEADALCDEILIMSGGLVRCIGPSSNLKGRYGEGFKLSFQVKRGEDDLVADGFIRQMIPQVILINELAGTRNYEVPRTAIQLSEIFSQMESNKERLNITDWAITNTTLEEVFLKISLHQEMEGPISIPIDIQIPVTENPRTSEPPLNSSTPRASETPRKSTTPRTSETPRTNSRLEKEERPTTPRLHNLDLNVKISPRPATPRGTEEARETPN</sequence>
<dbReference type="GO" id="GO:0005319">
    <property type="term" value="F:lipid transporter activity"/>
    <property type="evidence" value="ECO:0007669"/>
    <property type="project" value="TreeGrafter"/>
</dbReference>
<keyword evidence="7 10" id="KW-1133">Transmembrane helix</keyword>
<comment type="subcellular location">
    <subcellularLocation>
        <location evidence="1">Membrane</location>
        <topology evidence="1">Multi-pass membrane protein</topology>
    </subcellularLocation>
</comment>
<reference evidence="12 13" key="1">
    <citation type="journal article" date="2018" name="Genome Biol. Evol.">
        <title>Multiple Roots of Fruiting Body Formation in Amoebozoa.</title>
        <authorList>
            <person name="Hillmann F."/>
            <person name="Forbes G."/>
            <person name="Novohradska S."/>
            <person name="Ferling I."/>
            <person name="Riege K."/>
            <person name="Groth M."/>
            <person name="Westermann M."/>
            <person name="Marz M."/>
            <person name="Spaller T."/>
            <person name="Winckler T."/>
            <person name="Schaap P."/>
            <person name="Glockner G."/>
        </authorList>
    </citation>
    <scope>NUCLEOTIDE SEQUENCE [LARGE SCALE GENOMIC DNA]</scope>
    <source>
        <strain evidence="12 13">Jena</strain>
    </source>
</reference>
<organism evidence="12 13">
    <name type="scientific">Planoprotostelium fungivorum</name>
    <dbReference type="NCBI Taxonomy" id="1890364"/>
    <lineage>
        <taxon>Eukaryota</taxon>
        <taxon>Amoebozoa</taxon>
        <taxon>Evosea</taxon>
        <taxon>Variosea</taxon>
        <taxon>Cavosteliida</taxon>
        <taxon>Cavosteliaceae</taxon>
        <taxon>Planoprotostelium</taxon>
    </lineage>
</organism>
<feature type="domain" description="ABC transporter" evidence="11">
    <location>
        <begin position="523"/>
        <end position="755"/>
    </location>
</feature>
<evidence type="ECO:0000259" key="11">
    <source>
        <dbReference type="PROSITE" id="PS50893"/>
    </source>
</evidence>
<dbReference type="CDD" id="cd03263">
    <property type="entry name" value="ABC_subfamily_A"/>
    <property type="match status" value="2"/>
</dbReference>
<feature type="transmembrane region" description="Helical" evidence="10">
    <location>
        <begin position="418"/>
        <end position="441"/>
    </location>
</feature>
<protein>
    <submittedName>
        <fullName evidence="12">ABC transporter A family member 2 isoform 2</fullName>
    </submittedName>
</protein>
<dbReference type="InterPro" id="IPR026082">
    <property type="entry name" value="ABCA"/>
</dbReference>
<dbReference type="GO" id="GO:0140359">
    <property type="term" value="F:ABC-type transporter activity"/>
    <property type="evidence" value="ECO:0007669"/>
    <property type="project" value="InterPro"/>
</dbReference>
<feature type="transmembrane region" description="Helical" evidence="10">
    <location>
        <begin position="1306"/>
        <end position="1329"/>
    </location>
</feature>
<proteinExistence type="inferred from homology"/>
<evidence type="ECO:0000256" key="2">
    <source>
        <dbReference type="ARBA" id="ARBA00008869"/>
    </source>
</evidence>
<dbReference type="OrthoDB" id="10255969at2759"/>
<dbReference type="InterPro" id="IPR017871">
    <property type="entry name" value="ABC_transporter-like_CS"/>
</dbReference>
<dbReference type="PROSITE" id="PS00211">
    <property type="entry name" value="ABC_TRANSPORTER_1"/>
    <property type="match status" value="2"/>
</dbReference>
<name>A0A2P6NA44_9EUKA</name>
<dbReference type="EMBL" id="MDYQ01000137">
    <property type="protein sequence ID" value="PRP80817.1"/>
    <property type="molecule type" value="Genomic_DNA"/>
</dbReference>
<keyword evidence="13" id="KW-1185">Reference proteome</keyword>
<dbReference type="InterPro" id="IPR013525">
    <property type="entry name" value="ABC2_TM"/>
</dbReference>
<feature type="compositionally biased region" description="Low complexity" evidence="9">
    <location>
        <begin position="1744"/>
        <end position="1756"/>
    </location>
</feature>
<keyword evidence="4 10" id="KW-0812">Transmembrane</keyword>
<evidence type="ECO:0000256" key="1">
    <source>
        <dbReference type="ARBA" id="ARBA00004141"/>
    </source>
</evidence>
<keyword evidence="6" id="KW-0067">ATP-binding</keyword>
<evidence type="ECO:0000256" key="10">
    <source>
        <dbReference type="SAM" id="Phobius"/>
    </source>
</evidence>
<feature type="transmembrane region" description="Helical" evidence="10">
    <location>
        <begin position="280"/>
        <end position="309"/>
    </location>
</feature>
<dbReference type="Pfam" id="PF00005">
    <property type="entry name" value="ABC_tran"/>
    <property type="match status" value="2"/>
</dbReference>
<dbReference type="InterPro" id="IPR027417">
    <property type="entry name" value="P-loop_NTPase"/>
</dbReference>
<dbReference type="Proteomes" id="UP000241769">
    <property type="component" value="Unassembled WGS sequence"/>
</dbReference>
<feature type="domain" description="ABC transporter" evidence="11">
    <location>
        <begin position="1390"/>
        <end position="1625"/>
    </location>
</feature>
<dbReference type="FunCoup" id="A0A2P6NA44">
    <property type="interactions" value="67"/>
</dbReference>
<evidence type="ECO:0000256" key="3">
    <source>
        <dbReference type="ARBA" id="ARBA00022448"/>
    </source>
</evidence>
<dbReference type="InterPro" id="IPR003593">
    <property type="entry name" value="AAA+_ATPase"/>
</dbReference>
<evidence type="ECO:0000313" key="13">
    <source>
        <dbReference type="Proteomes" id="UP000241769"/>
    </source>
</evidence>
<feature type="transmembrane region" description="Helical" evidence="10">
    <location>
        <begin position="1120"/>
        <end position="1145"/>
    </location>
</feature>
<feature type="transmembrane region" description="Helical" evidence="10">
    <location>
        <begin position="1165"/>
        <end position="1194"/>
    </location>
</feature>
<dbReference type="InterPro" id="IPR003439">
    <property type="entry name" value="ABC_transporter-like_ATP-bd"/>
</dbReference>
<evidence type="ECO:0000256" key="9">
    <source>
        <dbReference type="SAM" id="MobiDB-lite"/>
    </source>
</evidence>
<comment type="caution">
    <text evidence="12">The sequence shown here is derived from an EMBL/GenBank/DDBJ whole genome shotgun (WGS) entry which is preliminary data.</text>
</comment>
<feature type="transmembrane region" description="Helical" evidence="10">
    <location>
        <begin position="315"/>
        <end position="336"/>
    </location>
</feature>
<dbReference type="InParanoid" id="A0A2P6NA44"/>
<dbReference type="Pfam" id="PF12698">
    <property type="entry name" value="ABC2_membrane_3"/>
    <property type="match status" value="2"/>
</dbReference>
<dbReference type="PANTHER" id="PTHR19229:SF205">
    <property type="entry name" value="ABC TRANSPORTER A FAMILY MEMBER 1-RELATED"/>
    <property type="match status" value="1"/>
</dbReference>
<comment type="similarity">
    <text evidence="2">Belongs to the ABC transporter superfamily. ABCA family.</text>
</comment>
<dbReference type="Gene3D" id="3.40.50.300">
    <property type="entry name" value="P-loop containing nucleotide triphosphate hydrolases"/>
    <property type="match status" value="2"/>
</dbReference>
<evidence type="ECO:0000256" key="8">
    <source>
        <dbReference type="ARBA" id="ARBA00023136"/>
    </source>
</evidence>
<feature type="compositionally biased region" description="Polar residues" evidence="9">
    <location>
        <begin position="1723"/>
        <end position="1738"/>
    </location>
</feature>
<feature type="transmembrane region" description="Helical" evidence="10">
    <location>
        <begin position="885"/>
        <end position="906"/>
    </location>
</feature>